<feature type="domain" description="Sulfatase N-terminal" evidence="2">
    <location>
        <begin position="29"/>
        <end position="372"/>
    </location>
</feature>
<evidence type="ECO:0000313" key="3">
    <source>
        <dbReference type="EMBL" id="NHE56563.1"/>
    </source>
</evidence>
<evidence type="ECO:0000256" key="1">
    <source>
        <dbReference type="SAM" id="SignalP"/>
    </source>
</evidence>
<dbReference type="Pfam" id="PF00884">
    <property type="entry name" value="Sulfatase"/>
    <property type="match status" value="1"/>
</dbReference>
<evidence type="ECO:0000313" key="4">
    <source>
        <dbReference type="Proteomes" id="UP000649799"/>
    </source>
</evidence>
<dbReference type="InterPro" id="IPR000917">
    <property type="entry name" value="Sulfatase_N"/>
</dbReference>
<dbReference type="RefSeq" id="WP_166144575.1">
    <property type="nucleotide sequence ID" value="NZ_JAANYN010000002.1"/>
</dbReference>
<protein>
    <submittedName>
        <fullName evidence="3">Sulfatase-like hydrolase/transferase</fullName>
    </submittedName>
</protein>
<dbReference type="EMBL" id="JAANYN010000002">
    <property type="protein sequence ID" value="NHE56563.1"/>
    <property type="molecule type" value="Genomic_DNA"/>
</dbReference>
<dbReference type="PANTHER" id="PTHR46615">
    <property type="entry name" value="ARYLSULFATASE K"/>
    <property type="match status" value="1"/>
</dbReference>
<dbReference type="CDD" id="cd16155">
    <property type="entry name" value="sulfatase_like"/>
    <property type="match status" value="1"/>
</dbReference>
<gene>
    <name evidence="3" type="ORF">G9Q97_07025</name>
</gene>
<feature type="chain" id="PRO_5045106385" evidence="1">
    <location>
        <begin position="25"/>
        <end position="473"/>
    </location>
</feature>
<evidence type="ECO:0000259" key="2">
    <source>
        <dbReference type="Pfam" id="PF00884"/>
    </source>
</evidence>
<proteinExistence type="predicted"/>
<dbReference type="InterPro" id="IPR017850">
    <property type="entry name" value="Alkaline_phosphatase_core_sf"/>
</dbReference>
<organism evidence="3 4">
    <name type="scientific">Cyclobacterium plantarum</name>
    <dbReference type="NCBI Taxonomy" id="2716263"/>
    <lineage>
        <taxon>Bacteria</taxon>
        <taxon>Pseudomonadati</taxon>
        <taxon>Bacteroidota</taxon>
        <taxon>Cytophagia</taxon>
        <taxon>Cytophagales</taxon>
        <taxon>Cyclobacteriaceae</taxon>
        <taxon>Cyclobacterium</taxon>
    </lineage>
</organism>
<accession>A0ABX0H417</accession>
<keyword evidence="1" id="KW-0732">Signal</keyword>
<sequence length="473" mass="53543">MIKLKILFLGLTLLFSGHLRSQQAGDEKPNFLFIFSDDQRYNLVHALGNPQVQTPNLDRLVKSGSTFTHAYNMGAWNGAVCVASRAMMISGLSVWDAREQESEFQQMADEGRFWPQLLEKAGYETYMTGRWHVKADAESIFQNVVHVRPGMPNQTPEGYDRPKSKADTTWQPWDKSFEGFWKGGKHWSEVLADDAQGYLDQAAKSESPFMMYLAFNAPHDPRQAPKEFVDMYPVESIALPPSHMDMYPFKDSIGLSESLRDEALAPFPRTAYSVRKNIQEYYAIVSHMDAQIGKILGALEASGKMDNTYIIFTSDHGLAVGHHGLMGKQNMFDHSVRVPLVIAGPGIPENKQFHQQVYLQDVSATIMDLAGVDKPESTVFNSLMPYIQEDAPSAYPSIYSCYLNLQRMVRTDQYKLIFYPKLNKILLFDLKKDPAELRDRSADPMYQGIKQQLLTLLAMQQQALDDPLGPISF</sequence>
<dbReference type="InterPro" id="IPR051849">
    <property type="entry name" value="GAG-degrading_sulfatase"/>
</dbReference>
<reference evidence="3 4" key="1">
    <citation type="submission" date="2020-03" db="EMBL/GenBank/DDBJ databases">
        <title>Cyclobacterium plantarum sp. nov., a marine bacterium isolated from a coastal-marine wetland.</title>
        <authorList>
            <person name="Sanchez-Porro C."/>
            <person name="Ventosa A."/>
            <person name="Amoozegar M."/>
        </authorList>
    </citation>
    <scope>NUCLEOTIDE SEQUENCE [LARGE SCALE GENOMIC DNA]</scope>
    <source>
        <strain evidence="3 4">GBPx2</strain>
    </source>
</reference>
<dbReference type="PANTHER" id="PTHR46615:SF1">
    <property type="entry name" value="ARYLSULFATASE K"/>
    <property type="match status" value="1"/>
</dbReference>
<feature type="signal peptide" evidence="1">
    <location>
        <begin position="1"/>
        <end position="24"/>
    </location>
</feature>
<comment type="caution">
    <text evidence="3">The sequence shown here is derived from an EMBL/GenBank/DDBJ whole genome shotgun (WGS) entry which is preliminary data.</text>
</comment>
<name>A0ABX0H417_9BACT</name>
<keyword evidence="4" id="KW-1185">Reference proteome</keyword>
<dbReference type="Proteomes" id="UP000649799">
    <property type="component" value="Unassembled WGS sequence"/>
</dbReference>
<dbReference type="SUPFAM" id="SSF53649">
    <property type="entry name" value="Alkaline phosphatase-like"/>
    <property type="match status" value="1"/>
</dbReference>
<dbReference type="Gene3D" id="3.40.720.10">
    <property type="entry name" value="Alkaline Phosphatase, subunit A"/>
    <property type="match status" value="1"/>
</dbReference>